<evidence type="ECO:0000256" key="5">
    <source>
        <dbReference type="ARBA" id="ARBA00022989"/>
    </source>
</evidence>
<dbReference type="InterPro" id="IPR049142">
    <property type="entry name" value="MS_channel_1st"/>
</dbReference>
<sequence length="283" mass="30731">MKLSLEELKNPESWLEIGLPILGHVVAALAVFFIGKWVAAALVRVVRAAMMRAKMDETLASFLGTVLYGLALAVVIIAALGQLGVETTSAVAILGGAALAVGLALQGQLSSFAAGVILILFRPFKRGDFVNIGGTMGIVEETKIVHTILRTLDNQLVYVPNSNITTNTITNFSAMPTRRIDLTVGIGYGSDLRKARAVLQQLIDEETRKLPEPAPTIQVKELADNSVNFAVRFWVNSPDWWTTLCDTTERIKLAFDENGIEIPFPQRSLHIEGLADLLPKRAA</sequence>
<gene>
    <name evidence="11" type="ORF">C8D93_103128</name>
</gene>
<dbReference type="Gene3D" id="3.30.70.100">
    <property type="match status" value="1"/>
</dbReference>
<keyword evidence="3" id="KW-1003">Cell membrane</keyword>
<dbReference type="Pfam" id="PF21088">
    <property type="entry name" value="MS_channel_1st"/>
    <property type="match status" value="1"/>
</dbReference>
<dbReference type="InterPro" id="IPR045275">
    <property type="entry name" value="MscS_archaea/bacteria_type"/>
</dbReference>
<dbReference type="Proteomes" id="UP000248330">
    <property type="component" value="Unassembled WGS sequence"/>
</dbReference>
<dbReference type="EMBL" id="QICN01000003">
    <property type="protein sequence ID" value="PXV69554.1"/>
    <property type="molecule type" value="Genomic_DNA"/>
</dbReference>
<dbReference type="SUPFAM" id="SSF82861">
    <property type="entry name" value="Mechanosensitive channel protein MscS (YggB), transmembrane region"/>
    <property type="match status" value="1"/>
</dbReference>
<protein>
    <recommendedName>
        <fullName evidence="7">Small-conductance mechanosensitive channel</fullName>
    </recommendedName>
</protein>
<dbReference type="Pfam" id="PF21082">
    <property type="entry name" value="MS_channel_3rd"/>
    <property type="match status" value="1"/>
</dbReference>
<keyword evidence="4 7" id="KW-0812">Transmembrane</keyword>
<dbReference type="SUPFAM" id="SSF50182">
    <property type="entry name" value="Sm-like ribonucleoproteins"/>
    <property type="match status" value="1"/>
</dbReference>
<evidence type="ECO:0000259" key="9">
    <source>
        <dbReference type="Pfam" id="PF21082"/>
    </source>
</evidence>
<dbReference type="InterPro" id="IPR023408">
    <property type="entry name" value="MscS_beta-dom_sf"/>
</dbReference>
<feature type="domain" description="Mechanosensitive ion channel transmembrane helices 2/3" evidence="10">
    <location>
        <begin position="70"/>
        <end position="106"/>
    </location>
</feature>
<dbReference type="PANTHER" id="PTHR30221:SF1">
    <property type="entry name" value="SMALL-CONDUCTANCE MECHANOSENSITIVE CHANNEL"/>
    <property type="match status" value="1"/>
</dbReference>
<evidence type="ECO:0000256" key="2">
    <source>
        <dbReference type="ARBA" id="ARBA00008017"/>
    </source>
</evidence>
<name>A0A318ED58_9GAMM</name>
<dbReference type="InterPro" id="IPR049278">
    <property type="entry name" value="MS_channel_C"/>
</dbReference>
<dbReference type="InterPro" id="IPR011066">
    <property type="entry name" value="MscS_channel_C_sf"/>
</dbReference>
<dbReference type="InterPro" id="IPR010920">
    <property type="entry name" value="LSM_dom_sf"/>
</dbReference>
<feature type="domain" description="Mechanosensitive ion channel MscS C-terminal" evidence="9">
    <location>
        <begin position="180"/>
        <end position="262"/>
    </location>
</feature>
<comment type="caution">
    <text evidence="7">Lacks conserved residue(s) required for the propagation of feature annotation.</text>
</comment>
<comment type="subunit">
    <text evidence="7">Homoheptamer.</text>
</comment>
<comment type="subcellular location">
    <subcellularLocation>
        <location evidence="7">Cell inner membrane</location>
        <topology evidence="7">Multi-pass membrane protein</topology>
    </subcellularLocation>
    <subcellularLocation>
        <location evidence="1">Cell membrane</location>
        <topology evidence="1">Multi-pass membrane protein</topology>
    </subcellularLocation>
</comment>
<dbReference type="GO" id="GO:0008381">
    <property type="term" value="F:mechanosensitive monoatomic ion channel activity"/>
    <property type="evidence" value="ECO:0007669"/>
    <property type="project" value="InterPro"/>
</dbReference>
<feature type="transmembrane region" description="Helical" evidence="7">
    <location>
        <begin position="92"/>
        <end position="121"/>
    </location>
</feature>
<feature type="transmembrane region" description="Helical" evidence="7">
    <location>
        <begin position="58"/>
        <end position="80"/>
    </location>
</feature>
<evidence type="ECO:0000256" key="3">
    <source>
        <dbReference type="ARBA" id="ARBA00022475"/>
    </source>
</evidence>
<keyword evidence="7" id="KW-0407">Ion channel</keyword>
<evidence type="ECO:0000256" key="1">
    <source>
        <dbReference type="ARBA" id="ARBA00004651"/>
    </source>
</evidence>
<comment type="similarity">
    <text evidence="2 7">Belongs to the MscS (TC 1.A.23) family.</text>
</comment>
<dbReference type="SUPFAM" id="SSF82689">
    <property type="entry name" value="Mechanosensitive channel protein MscS (YggB), C-terminal domain"/>
    <property type="match status" value="1"/>
</dbReference>
<dbReference type="PANTHER" id="PTHR30221">
    <property type="entry name" value="SMALL-CONDUCTANCE MECHANOSENSITIVE CHANNEL"/>
    <property type="match status" value="1"/>
</dbReference>
<dbReference type="OrthoDB" id="9809206at2"/>
<dbReference type="GO" id="GO:0005886">
    <property type="term" value="C:plasma membrane"/>
    <property type="evidence" value="ECO:0007669"/>
    <property type="project" value="UniProtKB-SubCell"/>
</dbReference>
<keyword evidence="12" id="KW-1185">Reference proteome</keyword>
<evidence type="ECO:0000256" key="6">
    <source>
        <dbReference type="ARBA" id="ARBA00023136"/>
    </source>
</evidence>
<keyword evidence="7" id="KW-0813">Transport</keyword>
<evidence type="ECO:0000313" key="11">
    <source>
        <dbReference type="EMBL" id="PXV69554.1"/>
    </source>
</evidence>
<dbReference type="RefSeq" id="WP_110264487.1">
    <property type="nucleotide sequence ID" value="NZ_CAKZQT010000021.1"/>
</dbReference>
<evidence type="ECO:0000259" key="8">
    <source>
        <dbReference type="Pfam" id="PF00924"/>
    </source>
</evidence>
<dbReference type="InterPro" id="IPR008910">
    <property type="entry name" value="MSC_TM_helix"/>
</dbReference>
<dbReference type="Gene3D" id="2.30.30.60">
    <property type="match status" value="1"/>
</dbReference>
<accession>A0A318ED58</accession>
<comment type="caution">
    <text evidence="11">The sequence shown here is derived from an EMBL/GenBank/DDBJ whole genome shotgun (WGS) entry which is preliminary data.</text>
</comment>
<feature type="transmembrane region" description="Helical" evidence="7">
    <location>
        <begin position="20"/>
        <end position="46"/>
    </location>
</feature>
<evidence type="ECO:0000256" key="7">
    <source>
        <dbReference type="RuleBase" id="RU369025"/>
    </source>
</evidence>
<keyword evidence="7" id="KW-0997">Cell inner membrane</keyword>
<keyword evidence="6 7" id="KW-0472">Membrane</keyword>
<evidence type="ECO:0000259" key="10">
    <source>
        <dbReference type="Pfam" id="PF21088"/>
    </source>
</evidence>
<reference evidence="11 12" key="1">
    <citation type="submission" date="2018-04" db="EMBL/GenBank/DDBJ databases">
        <title>Genomic Encyclopedia of Type Strains, Phase IV (KMG-IV): sequencing the most valuable type-strain genomes for metagenomic binning, comparative biology and taxonomic classification.</title>
        <authorList>
            <person name="Goeker M."/>
        </authorList>
    </citation>
    <scope>NUCLEOTIDE SEQUENCE [LARGE SCALE GENOMIC DNA]</scope>
    <source>
        <strain evidence="11 12">DSM 104150</strain>
    </source>
</reference>
<evidence type="ECO:0000313" key="12">
    <source>
        <dbReference type="Proteomes" id="UP000248330"/>
    </source>
</evidence>
<dbReference type="InterPro" id="IPR006685">
    <property type="entry name" value="MscS_channel_2nd"/>
</dbReference>
<dbReference type="InterPro" id="IPR011014">
    <property type="entry name" value="MscS_channel_TM-2"/>
</dbReference>
<proteinExistence type="inferred from homology"/>
<comment type="function">
    <text evidence="7">Mechanosensitive channel that participates in the regulation of osmotic pressure changes within the cell, opening in response to stretch forces in the membrane lipid bilayer, without the need for other proteins. Contributes to normal resistance to hypoosmotic shock. Forms an ion channel of 1.0 nanosiemens conductance with a slight preference for anions.</text>
</comment>
<evidence type="ECO:0000256" key="4">
    <source>
        <dbReference type="ARBA" id="ARBA00022692"/>
    </source>
</evidence>
<keyword evidence="5 7" id="KW-1133">Transmembrane helix</keyword>
<feature type="domain" description="Mechanosensitive ion channel MscS" evidence="8">
    <location>
        <begin position="109"/>
        <end position="173"/>
    </location>
</feature>
<dbReference type="Gene3D" id="1.10.287.1260">
    <property type="match status" value="1"/>
</dbReference>
<dbReference type="Pfam" id="PF05552">
    <property type="entry name" value="MS_channel_1st_1"/>
    <property type="match status" value="1"/>
</dbReference>
<dbReference type="Pfam" id="PF00924">
    <property type="entry name" value="MS_channel_2nd"/>
    <property type="match status" value="1"/>
</dbReference>
<organism evidence="11 12">
    <name type="scientific">Sinimarinibacterium flocculans</name>
    <dbReference type="NCBI Taxonomy" id="985250"/>
    <lineage>
        <taxon>Bacteria</taxon>
        <taxon>Pseudomonadati</taxon>
        <taxon>Pseudomonadota</taxon>
        <taxon>Gammaproteobacteria</taxon>
        <taxon>Nevskiales</taxon>
        <taxon>Nevskiaceae</taxon>
        <taxon>Sinimarinibacterium</taxon>
    </lineage>
</organism>
<dbReference type="AlphaFoldDB" id="A0A318ED58"/>
<keyword evidence="7" id="KW-0406">Ion transport</keyword>